<dbReference type="PRINTS" id="PR00922">
    <property type="entry name" value="DADACBPTASE3"/>
</dbReference>
<proteinExistence type="inferred from homology"/>
<gene>
    <name evidence="4" type="ORF">Q664_02215</name>
</gene>
<dbReference type="InterPro" id="IPR000667">
    <property type="entry name" value="Peptidase_S13"/>
</dbReference>
<dbReference type="GO" id="GO:0004185">
    <property type="term" value="F:serine-type carboxypeptidase activity"/>
    <property type="evidence" value="ECO:0007669"/>
    <property type="project" value="InterPro"/>
</dbReference>
<dbReference type="Proteomes" id="UP000028547">
    <property type="component" value="Unassembled WGS sequence"/>
</dbReference>
<dbReference type="MEROPS" id="S13.002"/>
<keyword evidence="4" id="KW-0645">Protease</keyword>
<evidence type="ECO:0000313" key="5">
    <source>
        <dbReference type="Proteomes" id="UP000028547"/>
    </source>
</evidence>
<dbReference type="PANTHER" id="PTHR30023:SF0">
    <property type="entry name" value="PENICILLIN-SENSITIVE CARBOXYPEPTIDASE A"/>
    <property type="match status" value="1"/>
</dbReference>
<name>A0A084T1E3_9BACT</name>
<feature type="chain" id="PRO_5001782249" evidence="3">
    <location>
        <begin position="19"/>
        <end position="500"/>
    </location>
</feature>
<dbReference type="InterPro" id="IPR012338">
    <property type="entry name" value="Beta-lactam/transpept-like"/>
</dbReference>
<protein>
    <submittedName>
        <fullName evidence="4">D-alanyl-D-alanine carboxypeptidase</fullName>
    </submittedName>
</protein>
<organism evidence="4 5">
    <name type="scientific">Archangium violaceum Cb vi76</name>
    <dbReference type="NCBI Taxonomy" id="1406225"/>
    <lineage>
        <taxon>Bacteria</taxon>
        <taxon>Pseudomonadati</taxon>
        <taxon>Myxococcota</taxon>
        <taxon>Myxococcia</taxon>
        <taxon>Myxococcales</taxon>
        <taxon>Cystobacterineae</taxon>
        <taxon>Archangiaceae</taxon>
        <taxon>Archangium</taxon>
    </lineage>
</organism>
<reference evidence="4 5" key="1">
    <citation type="submission" date="2014-07" db="EMBL/GenBank/DDBJ databases">
        <title>Draft Genome Sequence of Gephyronic Acid Producer, Cystobacter violaceus Strain Cb vi76.</title>
        <authorList>
            <person name="Stevens D.C."/>
            <person name="Young J."/>
            <person name="Carmichael R."/>
            <person name="Tan J."/>
            <person name="Taylor R.E."/>
        </authorList>
    </citation>
    <scope>NUCLEOTIDE SEQUENCE [LARGE SCALE GENOMIC DNA]</scope>
    <source>
        <strain evidence="4 5">Cb vi76</strain>
    </source>
</reference>
<dbReference type="AlphaFoldDB" id="A0A084T1E3"/>
<dbReference type="NCBIfam" id="TIGR00666">
    <property type="entry name" value="PBP4"/>
    <property type="match status" value="1"/>
</dbReference>
<feature type="signal peptide" evidence="3">
    <location>
        <begin position="1"/>
        <end position="18"/>
    </location>
</feature>
<dbReference type="GO" id="GO:0006508">
    <property type="term" value="P:proteolysis"/>
    <property type="evidence" value="ECO:0007669"/>
    <property type="project" value="InterPro"/>
</dbReference>
<dbReference type="RefSeq" id="WP_043389386.1">
    <property type="nucleotide sequence ID" value="NZ_JPMI01000009.1"/>
</dbReference>
<keyword evidence="4" id="KW-0121">Carboxypeptidase</keyword>
<comment type="caution">
    <text evidence="4">The sequence shown here is derived from an EMBL/GenBank/DDBJ whole genome shotgun (WGS) entry which is preliminary data.</text>
</comment>
<evidence type="ECO:0000256" key="1">
    <source>
        <dbReference type="ARBA" id="ARBA00006096"/>
    </source>
</evidence>
<keyword evidence="3" id="KW-0732">Signal</keyword>
<dbReference type="SUPFAM" id="SSF56601">
    <property type="entry name" value="beta-lactamase/transpeptidase-like"/>
    <property type="match status" value="1"/>
</dbReference>
<dbReference type="GO" id="GO:0000270">
    <property type="term" value="P:peptidoglycan metabolic process"/>
    <property type="evidence" value="ECO:0007669"/>
    <property type="project" value="TreeGrafter"/>
</dbReference>
<dbReference type="Gene3D" id="3.40.710.10">
    <property type="entry name" value="DD-peptidase/beta-lactamase superfamily"/>
    <property type="match status" value="2"/>
</dbReference>
<evidence type="ECO:0000256" key="2">
    <source>
        <dbReference type="ARBA" id="ARBA00022801"/>
    </source>
</evidence>
<evidence type="ECO:0000256" key="3">
    <source>
        <dbReference type="SAM" id="SignalP"/>
    </source>
</evidence>
<sequence length="500" mass="54031">MRRSPLATLLLAALVLPACLPRVTTRPPPPSLTTVADSLFESVENEGTLASVFMVDAATGIPLYARHQHVRLLPASTMKVVSTSAALSAFGPDYRFHTPVRLEGTQLGNLFLGDLVVEASGDPSLGSWRFPETTVACEQLAEAIHTRGIRQWIGAVRVNNADEGPYGLFGPGWAWDDAAYAYSAAPSLFVFRENVVDLSLERPEGQDCNTQPRRPITVRYSPAFEAPPTVVYLEPNAQRAGLGCVRERGSGSIRCVWRSTAEQCPRKANMRVAIDDPQALFSSCLEESLAVRGIWRVPAAPHTAAVPTATTSEPLLEFVSPSLAELVKVTNKESLNLYAERLGLRFTRERTGTESYTALRDAMAQELTRRGISPRLLRAADGSGLSRYNVATAQGLVGVIYTSLKEPYGPALLESLPIAGVDGTLANTAANNGAKGLIRAKTGTLSGQKAFVGVAERPHDPEHPRVVFAMMLGNIDEQPTLTANQVFERFAEAMVSLPLR</sequence>
<evidence type="ECO:0000313" key="4">
    <source>
        <dbReference type="EMBL" id="KFA94528.1"/>
    </source>
</evidence>
<comment type="similarity">
    <text evidence="1">Belongs to the peptidase S13 family.</text>
</comment>
<accession>A0A084T1E3</accession>
<dbReference type="PANTHER" id="PTHR30023">
    <property type="entry name" value="D-ALANYL-D-ALANINE CARBOXYPEPTIDASE"/>
    <property type="match status" value="1"/>
</dbReference>
<keyword evidence="2" id="KW-0378">Hydrolase</keyword>
<dbReference type="EMBL" id="JPMI01000009">
    <property type="protein sequence ID" value="KFA94528.1"/>
    <property type="molecule type" value="Genomic_DNA"/>
</dbReference>
<dbReference type="Pfam" id="PF02113">
    <property type="entry name" value="Peptidase_S13"/>
    <property type="match status" value="1"/>
</dbReference>